<protein>
    <submittedName>
        <fullName evidence="1">Uncharacterized protein</fullName>
    </submittedName>
</protein>
<dbReference type="RefSeq" id="WP_089830263.1">
    <property type="nucleotide sequence ID" value="NZ_FNBN01000002.1"/>
</dbReference>
<accession>A0A1G7LPQ9</accession>
<dbReference type="EMBL" id="FNBN01000002">
    <property type="protein sequence ID" value="SDF51381.1"/>
    <property type="molecule type" value="Genomic_DNA"/>
</dbReference>
<sequence length="82" mass="9613">MTGNTTVDYIGLSDFQKTVGKETIRYVASAWAEDDEVVRIMSYREINAPYFFSWHYDLVAKIEKLKLKEEGILSDEFEKIRL</sequence>
<name>A0A1G7LPQ9_CHIFI</name>
<organism evidence="1 2">
    <name type="scientific">Chitinophaga filiformis</name>
    <name type="common">Myxococcus filiformis</name>
    <name type="synonym">Flexibacter filiformis</name>
    <dbReference type="NCBI Taxonomy" id="104663"/>
    <lineage>
        <taxon>Bacteria</taxon>
        <taxon>Pseudomonadati</taxon>
        <taxon>Bacteroidota</taxon>
        <taxon>Chitinophagia</taxon>
        <taxon>Chitinophagales</taxon>
        <taxon>Chitinophagaceae</taxon>
        <taxon>Chitinophaga</taxon>
    </lineage>
</organism>
<evidence type="ECO:0000313" key="1">
    <source>
        <dbReference type="EMBL" id="SDF51381.1"/>
    </source>
</evidence>
<reference evidence="1 2" key="1">
    <citation type="submission" date="2016-10" db="EMBL/GenBank/DDBJ databases">
        <authorList>
            <person name="de Groot N.N."/>
        </authorList>
    </citation>
    <scope>NUCLEOTIDE SEQUENCE [LARGE SCALE GENOMIC DNA]</scope>
    <source>
        <strain evidence="1 2">DSM 527</strain>
    </source>
</reference>
<dbReference type="AlphaFoldDB" id="A0A1G7LPQ9"/>
<proteinExistence type="predicted"/>
<gene>
    <name evidence="1" type="ORF">SAMN04488121_102142</name>
</gene>
<dbReference type="STRING" id="104663.SAMN04488121_102142"/>
<dbReference type="Proteomes" id="UP000199045">
    <property type="component" value="Unassembled WGS sequence"/>
</dbReference>
<evidence type="ECO:0000313" key="2">
    <source>
        <dbReference type="Proteomes" id="UP000199045"/>
    </source>
</evidence>